<proteinExistence type="predicted"/>
<name>A0A9D4RHB4_DREPO</name>
<organism evidence="1 2">
    <name type="scientific">Dreissena polymorpha</name>
    <name type="common">Zebra mussel</name>
    <name type="synonym">Mytilus polymorpha</name>
    <dbReference type="NCBI Taxonomy" id="45954"/>
    <lineage>
        <taxon>Eukaryota</taxon>
        <taxon>Metazoa</taxon>
        <taxon>Spiralia</taxon>
        <taxon>Lophotrochozoa</taxon>
        <taxon>Mollusca</taxon>
        <taxon>Bivalvia</taxon>
        <taxon>Autobranchia</taxon>
        <taxon>Heteroconchia</taxon>
        <taxon>Euheterodonta</taxon>
        <taxon>Imparidentia</taxon>
        <taxon>Neoheterodontei</taxon>
        <taxon>Myida</taxon>
        <taxon>Dreissenoidea</taxon>
        <taxon>Dreissenidae</taxon>
        <taxon>Dreissena</taxon>
    </lineage>
</organism>
<gene>
    <name evidence="1" type="ORF">DPMN_030685</name>
</gene>
<comment type="caution">
    <text evidence="1">The sequence shown here is derived from an EMBL/GenBank/DDBJ whole genome shotgun (WGS) entry which is preliminary data.</text>
</comment>
<dbReference type="Proteomes" id="UP000828390">
    <property type="component" value="Unassembled WGS sequence"/>
</dbReference>
<evidence type="ECO:0000313" key="2">
    <source>
        <dbReference type="Proteomes" id="UP000828390"/>
    </source>
</evidence>
<dbReference type="AlphaFoldDB" id="A0A9D4RHB4"/>
<accession>A0A9D4RHB4</accession>
<sequence length="59" mass="6597">MITSLTLPCSNASSSVSLLRSLDNRLMLLWRVSRARPAPLPTVRRLLRSPPPEKCLLVL</sequence>
<dbReference type="EMBL" id="JAIWYP010000002">
    <property type="protein sequence ID" value="KAH3867553.1"/>
    <property type="molecule type" value="Genomic_DNA"/>
</dbReference>
<evidence type="ECO:0000313" key="1">
    <source>
        <dbReference type="EMBL" id="KAH3867553.1"/>
    </source>
</evidence>
<reference evidence="1" key="2">
    <citation type="submission" date="2020-11" db="EMBL/GenBank/DDBJ databases">
        <authorList>
            <person name="McCartney M.A."/>
            <person name="Auch B."/>
            <person name="Kono T."/>
            <person name="Mallez S."/>
            <person name="Becker A."/>
            <person name="Gohl D.M."/>
            <person name="Silverstein K.A.T."/>
            <person name="Koren S."/>
            <person name="Bechman K.B."/>
            <person name="Herman A."/>
            <person name="Abrahante J.E."/>
            <person name="Garbe J."/>
        </authorList>
    </citation>
    <scope>NUCLEOTIDE SEQUENCE</scope>
    <source>
        <strain evidence="1">Duluth1</strain>
        <tissue evidence="1">Whole animal</tissue>
    </source>
</reference>
<keyword evidence="2" id="KW-1185">Reference proteome</keyword>
<reference evidence="1" key="1">
    <citation type="journal article" date="2019" name="bioRxiv">
        <title>The Genome of the Zebra Mussel, Dreissena polymorpha: A Resource for Invasive Species Research.</title>
        <authorList>
            <person name="McCartney M.A."/>
            <person name="Auch B."/>
            <person name="Kono T."/>
            <person name="Mallez S."/>
            <person name="Zhang Y."/>
            <person name="Obille A."/>
            <person name="Becker A."/>
            <person name="Abrahante J.E."/>
            <person name="Garbe J."/>
            <person name="Badalamenti J.P."/>
            <person name="Herman A."/>
            <person name="Mangelson H."/>
            <person name="Liachko I."/>
            <person name="Sullivan S."/>
            <person name="Sone E.D."/>
            <person name="Koren S."/>
            <person name="Silverstein K.A.T."/>
            <person name="Beckman K.B."/>
            <person name="Gohl D.M."/>
        </authorList>
    </citation>
    <scope>NUCLEOTIDE SEQUENCE</scope>
    <source>
        <strain evidence="1">Duluth1</strain>
        <tissue evidence="1">Whole animal</tissue>
    </source>
</reference>
<protein>
    <submittedName>
        <fullName evidence="1">Uncharacterized protein</fullName>
    </submittedName>
</protein>